<dbReference type="AlphaFoldDB" id="S3DDR5"/>
<evidence type="ECO:0000259" key="1">
    <source>
        <dbReference type="PROSITE" id="PS50011"/>
    </source>
</evidence>
<evidence type="ECO:0000313" key="2">
    <source>
        <dbReference type="EMBL" id="EPE35880.1"/>
    </source>
</evidence>
<keyword evidence="2" id="KW-0418">Kinase</keyword>
<organism evidence="2 3">
    <name type="scientific">Glarea lozoyensis (strain ATCC 20868 / MF5171)</name>
    <dbReference type="NCBI Taxonomy" id="1116229"/>
    <lineage>
        <taxon>Eukaryota</taxon>
        <taxon>Fungi</taxon>
        <taxon>Dikarya</taxon>
        <taxon>Ascomycota</taxon>
        <taxon>Pezizomycotina</taxon>
        <taxon>Leotiomycetes</taxon>
        <taxon>Helotiales</taxon>
        <taxon>Helotiaceae</taxon>
        <taxon>Glarea</taxon>
    </lineage>
</organism>
<dbReference type="Proteomes" id="UP000016922">
    <property type="component" value="Unassembled WGS sequence"/>
</dbReference>
<dbReference type="KEGG" id="glz:GLAREA_05218"/>
<reference evidence="2 3" key="1">
    <citation type="journal article" date="2013" name="BMC Genomics">
        <title>Genomics-driven discovery of the pneumocandin biosynthetic gene cluster in the fungus Glarea lozoyensis.</title>
        <authorList>
            <person name="Chen L."/>
            <person name="Yue Q."/>
            <person name="Zhang X."/>
            <person name="Xiang M."/>
            <person name="Wang C."/>
            <person name="Li S."/>
            <person name="Che Y."/>
            <person name="Ortiz-Lopez F.J."/>
            <person name="Bills G.F."/>
            <person name="Liu X."/>
            <person name="An Z."/>
        </authorList>
    </citation>
    <scope>NUCLEOTIDE SEQUENCE [LARGE SCALE GENOMIC DNA]</scope>
    <source>
        <strain evidence="3">ATCC 20868 / MF5171</strain>
    </source>
</reference>
<dbReference type="GO" id="GO:0004672">
    <property type="term" value="F:protein kinase activity"/>
    <property type="evidence" value="ECO:0007669"/>
    <property type="project" value="InterPro"/>
</dbReference>
<dbReference type="GO" id="GO:0005524">
    <property type="term" value="F:ATP binding"/>
    <property type="evidence" value="ECO:0007669"/>
    <property type="project" value="InterPro"/>
</dbReference>
<dbReference type="PANTHER" id="PTHR37542:SF3">
    <property type="entry name" value="PRION-INHIBITION AND PROPAGATION HELO DOMAIN-CONTAINING PROTEIN"/>
    <property type="match status" value="1"/>
</dbReference>
<keyword evidence="2" id="KW-0808">Transferase</keyword>
<dbReference type="SUPFAM" id="SSF56112">
    <property type="entry name" value="Protein kinase-like (PK-like)"/>
    <property type="match status" value="1"/>
</dbReference>
<dbReference type="eggNOG" id="ENOG502SHAN">
    <property type="taxonomic scope" value="Eukaryota"/>
</dbReference>
<evidence type="ECO:0000313" key="3">
    <source>
        <dbReference type="Proteomes" id="UP000016922"/>
    </source>
</evidence>
<sequence>MAEVFGIVSGVLGLLPLCRDGLGMIKDVFDATNVLQLAVGRVELQRDRFDEWREIWRNEDGEVDIKFESYAKSNPASAKRILRQLALLSQALFDARALEEQFGFKPDRSNRDSKDLSQFRLRSGQELTIETQGPFLERCRINLSFMKRCRFVFRKKDSAWNDLIDLLKEYNENLSTYGPKPDLEKMLKGEFKLIRQLQLKELKRLAEAAAFEAKHSPKGNEHIGRYHDLSLAAQFSAVVKFERPHAAIKFGMRDFRFDQSYIISSTPSSTMALLFDYPVKKEHRVVLIEWINNNDRDQERDTRIKTLMLATPKPGKLLLPTCYGMVEDPYTRKYGLVLAPPTHIRSNLPQILPAGAISQKRMPVSLRELLEGKHPSCLHKLDLGIRFALAKRLVDAVHLMHCVGWVHKNIRANSILFFPAKNKPSSGPPGPASGFPQPIGYDEPLLVGLGNARVDDLVNDPGFAYDSKDQRAALTRRPNDLNLDYYQHPDKRWNPMIRYSRAHDVYSLGVLLLEIGLWKSLDSIVEVADDDFERTKKDFQSLTMKLNGLTGSIYGEVVRKCLAINVRERTEKEANDLSKFLTEIATTLDKCYA</sequence>
<dbReference type="InterPro" id="IPR011009">
    <property type="entry name" value="Kinase-like_dom_sf"/>
</dbReference>
<gene>
    <name evidence="2" type="ORF">GLAREA_05218</name>
</gene>
<dbReference type="PANTHER" id="PTHR37542">
    <property type="entry name" value="HELO DOMAIN-CONTAINING PROTEIN-RELATED"/>
    <property type="match status" value="1"/>
</dbReference>
<dbReference type="GeneID" id="19464272"/>
<dbReference type="HOGENOM" id="CLU_434191_0_0_1"/>
<dbReference type="InterPro" id="IPR038305">
    <property type="entry name" value="HeLo_sf"/>
</dbReference>
<protein>
    <submittedName>
        <fullName evidence="2">Protein kinase-like (PK-like)</fullName>
    </submittedName>
</protein>
<proteinExistence type="predicted"/>
<name>S3DDR5_GLAL2</name>
<keyword evidence="3" id="KW-1185">Reference proteome</keyword>
<dbReference type="Gene3D" id="1.10.510.10">
    <property type="entry name" value="Transferase(Phosphotransferase) domain 1"/>
    <property type="match status" value="1"/>
</dbReference>
<dbReference type="OMA" id="RVVLIEW"/>
<dbReference type="EMBL" id="KE145353">
    <property type="protein sequence ID" value="EPE35880.1"/>
    <property type="molecule type" value="Genomic_DNA"/>
</dbReference>
<dbReference type="InterPro" id="IPR000719">
    <property type="entry name" value="Prot_kinase_dom"/>
</dbReference>
<feature type="domain" description="Protein kinase" evidence="1">
    <location>
        <begin position="257"/>
        <end position="581"/>
    </location>
</feature>
<accession>S3DDR5</accession>
<dbReference type="Gene3D" id="1.20.120.1020">
    <property type="entry name" value="Prion-inhibition and propagation, HeLo domain"/>
    <property type="match status" value="1"/>
</dbReference>
<dbReference type="OrthoDB" id="1911848at2759"/>
<dbReference type="PROSITE" id="PS50011">
    <property type="entry name" value="PROTEIN_KINASE_DOM"/>
    <property type="match status" value="1"/>
</dbReference>
<dbReference type="RefSeq" id="XP_008076698.1">
    <property type="nucleotide sequence ID" value="XM_008078507.1"/>
</dbReference>